<dbReference type="EMBL" id="CP003345">
    <property type="protein sequence ID" value="AFM03635.1"/>
    <property type="molecule type" value="Genomic_DNA"/>
</dbReference>
<evidence type="ECO:0000313" key="3">
    <source>
        <dbReference type="EMBL" id="AFM03635.1"/>
    </source>
</evidence>
<dbReference type="NCBIfam" id="NF045524">
    <property type="entry name" value="MXAN_6640_HExxH"/>
    <property type="match status" value="1"/>
</dbReference>
<sequence length="611" mass="69806" precursor="true">MKFYSIIKSKIKLSSLAFAFGIIGLSTTNLFAQNNSSNQEDIVFSQKWEEQLNHAISPNHSHTNRSEKSSHSCLSLVLLEGKRNKKRLTSRLQKVLETYDERPELDFAENSEHFRFHYDKTGTDAVSSTDANNNDIPDYIEFMISEFENVYNKEINNLGFIAPPSDGNEGGEQDFYDVYVTNLQQGLYGYVAPEIIIGDNPNSSATETQASTSVLRMRNNYEGFGLENDALRVTAAHEFFHSIQLGYNARTPSAFALEGSASWMEEVIYPRVDDNFQYLESVLGSPDVAINYDFYDDDDPNFNDFTTQWYGSWIFFQYVGENYGKDVVRIFWENMRSQAELEAFDDALETQNISLNTAFEDFFVANVVLSANSISSPFVYARAADYVEYLSQNIDYETVRIEGEMNYLGSSIAWNSSSQGNNRLMRFSADYIKLDTEKEELNVEITPTNTSNQIGVQFVSFDNNGEVRVLKNYPNIGENAKIEVENIDLDNEKYLIIYRLGTENDDFTSQQYTVHIYDPLAPLGIEDNLGTNNYFNIASNPISDNLKFIYQFENQNLEDYKVNITDVLGRKIIQNNSIDKSIPTSKWAKGTYFVTLLYNQKPIAVRKIIVQ</sequence>
<accession>I4AI50</accession>
<proteinExistence type="predicted"/>
<dbReference type="InterPro" id="IPR045690">
    <property type="entry name" value="DUF6055"/>
</dbReference>
<evidence type="ECO:0000313" key="4">
    <source>
        <dbReference type="Proteomes" id="UP000006054"/>
    </source>
</evidence>
<dbReference type="RefSeq" id="WP_014797092.1">
    <property type="nucleotide sequence ID" value="NC_018018.1"/>
</dbReference>
<dbReference type="Pfam" id="PF18962">
    <property type="entry name" value="Por_Secre_tail"/>
    <property type="match status" value="1"/>
</dbReference>
<dbReference type="HOGENOM" id="CLU_446721_0_0_10"/>
<feature type="signal peptide" evidence="1">
    <location>
        <begin position="1"/>
        <end position="19"/>
    </location>
</feature>
<dbReference type="OrthoDB" id="2079373at2"/>
<keyword evidence="1" id="KW-0732">Signal</keyword>
<evidence type="ECO:0000259" key="2">
    <source>
        <dbReference type="Pfam" id="PF18962"/>
    </source>
</evidence>
<evidence type="ECO:0000256" key="1">
    <source>
        <dbReference type="SAM" id="SignalP"/>
    </source>
</evidence>
<dbReference type="Proteomes" id="UP000006054">
    <property type="component" value="Chromosome"/>
</dbReference>
<dbReference type="InterPro" id="IPR026444">
    <property type="entry name" value="Secre_tail"/>
</dbReference>
<organism evidence="3 4">
    <name type="scientific">Bernardetia litoralis (strain ATCC 23117 / DSM 6794 / NBRC 15988 / NCIMB 1366 / Fx l1 / Sio-4)</name>
    <name type="common">Flexibacter litoralis</name>
    <dbReference type="NCBI Taxonomy" id="880071"/>
    <lineage>
        <taxon>Bacteria</taxon>
        <taxon>Pseudomonadati</taxon>
        <taxon>Bacteroidota</taxon>
        <taxon>Cytophagia</taxon>
        <taxon>Cytophagales</taxon>
        <taxon>Bernardetiaceae</taxon>
        <taxon>Bernardetia</taxon>
    </lineage>
</organism>
<keyword evidence="4" id="KW-1185">Reference proteome</keyword>
<dbReference type="NCBIfam" id="TIGR04183">
    <property type="entry name" value="Por_Secre_tail"/>
    <property type="match status" value="1"/>
</dbReference>
<feature type="chain" id="PRO_5003686139" description="Secretion system C-terminal sorting domain-containing protein" evidence="1">
    <location>
        <begin position="20"/>
        <end position="611"/>
    </location>
</feature>
<dbReference type="STRING" id="880071.Fleli_1198"/>
<dbReference type="PATRIC" id="fig|880071.3.peg.1172"/>
<feature type="domain" description="Secretion system C-terminal sorting" evidence="2">
    <location>
        <begin position="540"/>
        <end position="610"/>
    </location>
</feature>
<dbReference type="eggNOG" id="COG4771">
    <property type="taxonomic scope" value="Bacteria"/>
</dbReference>
<reference evidence="4" key="1">
    <citation type="submission" date="2012-06" db="EMBL/GenBank/DDBJ databases">
        <title>The complete genome of Flexibacter litoralis DSM 6794.</title>
        <authorList>
            <person name="Lucas S."/>
            <person name="Copeland A."/>
            <person name="Lapidus A."/>
            <person name="Glavina del Rio T."/>
            <person name="Dalin E."/>
            <person name="Tice H."/>
            <person name="Bruce D."/>
            <person name="Goodwin L."/>
            <person name="Pitluck S."/>
            <person name="Peters L."/>
            <person name="Ovchinnikova G."/>
            <person name="Lu M."/>
            <person name="Kyrpides N."/>
            <person name="Mavromatis K."/>
            <person name="Ivanova N."/>
            <person name="Brettin T."/>
            <person name="Detter J.C."/>
            <person name="Han C."/>
            <person name="Larimer F."/>
            <person name="Land M."/>
            <person name="Hauser L."/>
            <person name="Markowitz V."/>
            <person name="Cheng J.-F."/>
            <person name="Hugenholtz P."/>
            <person name="Woyke T."/>
            <person name="Wu D."/>
            <person name="Spring S."/>
            <person name="Lang E."/>
            <person name="Kopitz M."/>
            <person name="Brambilla E."/>
            <person name="Klenk H.-P."/>
            <person name="Eisen J.A."/>
        </authorList>
    </citation>
    <scope>NUCLEOTIDE SEQUENCE [LARGE SCALE GENOMIC DNA]</scope>
    <source>
        <strain evidence="4">ATCC 23117 / DSM 6794 / NBRC 15988 / NCIMB 1366 / Sio-4</strain>
    </source>
</reference>
<dbReference type="AlphaFoldDB" id="I4AI50"/>
<name>I4AI50_BERLS</name>
<dbReference type="Pfam" id="PF19527">
    <property type="entry name" value="DUF6055"/>
    <property type="match status" value="1"/>
</dbReference>
<dbReference type="KEGG" id="fli:Fleli_1198"/>
<gene>
    <name evidence="3" type="ordered locus">Fleli_1198</name>
</gene>
<protein>
    <recommendedName>
        <fullName evidence="2">Secretion system C-terminal sorting domain-containing protein</fullName>
    </recommendedName>
</protein>